<evidence type="ECO:0000256" key="4">
    <source>
        <dbReference type="ARBA" id="ARBA00022490"/>
    </source>
</evidence>
<evidence type="ECO:0000256" key="9">
    <source>
        <dbReference type="SAM" id="MobiDB-lite"/>
    </source>
</evidence>
<feature type="compositionally biased region" description="Polar residues" evidence="9">
    <location>
        <begin position="75"/>
        <end position="98"/>
    </location>
</feature>
<evidence type="ECO:0000256" key="2">
    <source>
        <dbReference type="ARBA" id="ARBA00004496"/>
    </source>
</evidence>
<dbReference type="GO" id="GO:0005634">
    <property type="term" value="C:nucleus"/>
    <property type="evidence" value="ECO:0007669"/>
    <property type="project" value="UniProtKB-SubCell"/>
</dbReference>
<evidence type="ECO:0000256" key="1">
    <source>
        <dbReference type="ARBA" id="ARBA00004123"/>
    </source>
</evidence>
<evidence type="ECO:0000313" key="11">
    <source>
        <dbReference type="Proteomes" id="UP000039046"/>
    </source>
</evidence>
<protein>
    <recommendedName>
        <fullName evidence="12">Cyclin-dependent kinase</fullName>
    </recommendedName>
</protein>
<evidence type="ECO:0000256" key="6">
    <source>
        <dbReference type="ARBA" id="ARBA00023015"/>
    </source>
</evidence>
<dbReference type="Proteomes" id="UP000039046">
    <property type="component" value="Unassembled WGS sequence"/>
</dbReference>
<dbReference type="Pfam" id="PF08528">
    <property type="entry name" value="Whi5"/>
    <property type="match status" value="1"/>
</dbReference>
<keyword evidence="5" id="KW-0678">Repressor</keyword>
<name>A0A0A1T9E9_9HYPO</name>
<dbReference type="OrthoDB" id="5345625at2759"/>
<evidence type="ECO:0000313" key="10">
    <source>
        <dbReference type="EMBL" id="CEJ81994.1"/>
    </source>
</evidence>
<dbReference type="AlphaFoldDB" id="A0A0A1T9E9"/>
<evidence type="ECO:0000256" key="7">
    <source>
        <dbReference type="ARBA" id="ARBA00023163"/>
    </source>
</evidence>
<keyword evidence="11" id="KW-1185">Reference proteome</keyword>
<evidence type="ECO:0008006" key="12">
    <source>
        <dbReference type="Google" id="ProtNLM"/>
    </source>
</evidence>
<organism evidence="10 11">
    <name type="scientific">[Torrubiella] hemipterigena</name>
    <dbReference type="NCBI Taxonomy" id="1531966"/>
    <lineage>
        <taxon>Eukaryota</taxon>
        <taxon>Fungi</taxon>
        <taxon>Dikarya</taxon>
        <taxon>Ascomycota</taxon>
        <taxon>Pezizomycotina</taxon>
        <taxon>Sordariomycetes</taxon>
        <taxon>Hypocreomycetidae</taxon>
        <taxon>Hypocreales</taxon>
        <taxon>Clavicipitaceae</taxon>
        <taxon>Clavicipitaceae incertae sedis</taxon>
        <taxon>'Torrubiella' clade</taxon>
    </lineage>
</organism>
<sequence length="229" mass="23587">MDRSSVSPLKRRAALASLDANAMPHSASSPTSTKHRTLSASSPTSKKRVSLGASPAPKKTCLADSTTASARSRTNSPDVSSVFDNASEGSGEDSSWGTVATEPADVGAAMPVTLSVPRASVLTREQARERAEILRLRLGLASYKLRTGQTSVPLANLQAKPLPPRGPGSVTSPLLSQGEDTSVVGSSQSDDHEQADDEDIVAATPSEPASSQANDSLPAIVKTKVACAV</sequence>
<dbReference type="HOGENOM" id="CLU_1026782_0_0_1"/>
<comment type="subcellular location">
    <subcellularLocation>
        <location evidence="2">Cytoplasm</location>
    </subcellularLocation>
    <subcellularLocation>
        <location evidence="1">Nucleus</location>
    </subcellularLocation>
</comment>
<reference evidence="10 11" key="1">
    <citation type="journal article" date="2015" name="Genome Announc.">
        <title>Draft Genome Sequence and Gene Annotation of the Entomopathogenic Fungus Verticillium hemipterigenum.</title>
        <authorList>
            <person name="Horn F."/>
            <person name="Habel A."/>
            <person name="Scharf D.H."/>
            <person name="Dworschak J."/>
            <person name="Brakhage A.A."/>
            <person name="Guthke R."/>
            <person name="Hertweck C."/>
            <person name="Linde J."/>
        </authorList>
    </citation>
    <scope>NUCLEOTIDE SEQUENCE [LARGE SCALE GENOMIC DNA]</scope>
</reference>
<proteinExistence type="inferred from homology"/>
<keyword evidence="8" id="KW-0539">Nucleus</keyword>
<gene>
    <name evidence="10" type="ORF">VHEMI02088</name>
</gene>
<feature type="region of interest" description="Disordered" evidence="9">
    <location>
        <begin position="155"/>
        <end position="217"/>
    </location>
</feature>
<comment type="similarity">
    <text evidence="3">Belongs to the WHI5/NRM1 family.</text>
</comment>
<evidence type="ECO:0000256" key="3">
    <source>
        <dbReference type="ARBA" id="ARBA00006922"/>
    </source>
</evidence>
<dbReference type="GO" id="GO:0005737">
    <property type="term" value="C:cytoplasm"/>
    <property type="evidence" value="ECO:0007669"/>
    <property type="project" value="UniProtKB-SubCell"/>
</dbReference>
<dbReference type="STRING" id="1531966.A0A0A1T9E9"/>
<keyword evidence="4" id="KW-0963">Cytoplasm</keyword>
<accession>A0A0A1T9E9</accession>
<dbReference type="InterPro" id="IPR013734">
    <property type="entry name" value="TF_Nrm1/Whi5"/>
</dbReference>
<dbReference type="EMBL" id="CDHN01000001">
    <property type="protein sequence ID" value="CEJ81994.1"/>
    <property type="molecule type" value="Genomic_DNA"/>
</dbReference>
<feature type="compositionally biased region" description="Polar residues" evidence="9">
    <location>
        <begin position="169"/>
        <end position="188"/>
    </location>
</feature>
<keyword evidence="6" id="KW-0805">Transcription regulation</keyword>
<keyword evidence="7" id="KW-0804">Transcription</keyword>
<evidence type="ECO:0000256" key="8">
    <source>
        <dbReference type="ARBA" id="ARBA00023242"/>
    </source>
</evidence>
<evidence type="ECO:0000256" key="5">
    <source>
        <dbReference type="ARBA" id="ARBA00022491"/>
    </source>
</evidence>
<feature type="compositionally biased region" description="Low complexity" evidence="9">
    <location>
        <begin position="65"/>
        <end position="74"/>
    </location>
</feature>
<feature type="region of interest" description="Disordered" evidence="9">
    <location>
        <begin position="1"/>
        <end position="104"/>
    </location>
</feature>
<feature type="compositionally biased region" description="Polar residues" evidence="9">
    <location>
        <begin position="26"/>
        <end position="44"/>
    </location>
</feature>